<dbReference type="Proteomes" id="UP001363622">
    <property type="component" value="Unassembled WGS sequence"/>
</dbReference>
<evidence type="ECO:0000313" key="1">
    <source>
        <dbReference type="EMBL" id="KAK7511384.1"/>
    </source>
</evidence>
<comment type="caution">
    <text evidence="1">The sequence shown here is derived from an EMBL/GenBank/DDBJ whole genome shotgun (WGS) entry which is preliminary data.</text>
</comment>
<organism evidence="1 2">
    <name type="scientific">Phyllosticta citriasiana</name>
    <dbReference type="NCBI Taxonomy" id="595635"/>
    <lineage>
        <taxon>Eukaryota</taxon>
        <taxon>Fungi</taxon>
        <taxon>Dikarya</taxon>
        <taxon>Ascomycota</taxon>
        <taxon>Pezizomycotina</taxon>
        <taxon>Dothideomycetes</taxon>
        <taxon>Dothideomycetes incertae sedis</taxon>
        <taxon>Botryosphaeriales</taxon>
        <taxon>Phyllostictaceae</taxon>
        <taxon>Phyllosticta</taxon>
    </lineage>
</organism>
<accession>A0ABR1KCV5</accession>
<proteinExistence type="predicted"/>
<keyword evidence="2" id="KW-1185">Reference proteome</keyword>
<evidence type="ECO:0000313" key="2">
    <source>
        <dbReference type="Proteomes" id="UP001363622"/>
    </source>
</evidence>
<evidence type="ECO:0008006" key="3">
    <source>
        <dbReference type="Google" id="ProtNLM"/>
    </source>
</evidence>
<protein>
    <recommendedName>
        <fullName evidence="3">Secreted protein</fullName>
    </recommendedName>
</protein>
<sequence>MSLFRLLLHRSRPLCAASASGVSTNTPQEATNTARDLARFSHRLAHRYLRHVLPPFCIDVVWDRLRVKLADPRVEPIWRTPAIWCLQLRDQLEEEGDEEEDEE</sequence>
<reference evidence="1 2" key="1">
    <citation type="submission" date="2024-04" db="EMBL/GenBank/DDBJ databases">
        <title>Phyllosticta paracitricarpa is synonymous to the EU quarantine fungus P. citricarpa based on phylogenomic analyses.</title>
        <authorList>
            <consortium name="Lawrence Berkeley National Laboratory"/>
            <person name="Van Ingen-Buijs V.A."/>
            <person name="Van Westerhoven A.C."/>
            <person name="Haridas S."/>
            <person name="Skiadas P."/>
            <person name="Martin F."/>
            <person name="Groenewald J.Z."/>
            <person name="Crous P.W."/>
            <person name="Seidl M.F."/>
        </authorList>
    </citation>
    <scope>NUCLEOTIDE SEQUENCE [LARGE SCALE GENOMIC DNA]</scope>
    <source>
        <strain evidence="1 2">CBS 123371</strain>
    </source>
</reference>
<gene>
    <name evidence="1" type="ORF">IWZ03DRAFT_362775</name>
</gene>
<name>A0ABR1KCV5_9PEZI</name>
<dbReference type="EMBL" id="JBBPHU010000012">
    <property type="protein sequence ID" value="KAK7511384.1"/>
    <property type="molecule type" value="Genomic_DNA"/>
</dbReference>